<evidence type="ECO:0000313" key="1">
    <source>
        <dbReference type="EMBL" id="RNJ59661.1"/>
    </source>
</evidence>
<gene>
    <name evidence="1" type="ORF">D7B24_001838</name>
</gene>
<reference evidence="1 2" key="1">
    <citation type="submission" date="2018-10" db="EMBL/GenBank/DDBJ databases">
        <title>Genome sequence of Verticillium nonalfalfae VnAa140.</title>
        <authorList>
            <person name="Stajich J.E."/>
            <person name="Kasson M.T."/>
        </authorList>
    </citation>
    <scope>NUCLEOTIDE SEQUENCE [LARGE SCALE GENOMIC DNA]</scope>
    <source>
        <strain evidence="1 2">VnAa140</strain>
    </source>
</reference>
<dbReference type="EMBL" id="RBVV01000014">
    <property type="protein sequence ID" value="RNJ59661.1"/>
    <property type="molecule type" value="Genomic_DNA"/>
</dbReference>
<comment type="caution">
    <text evidence="1">The sequence shown here is derived from an EMBL/GenBank/DDBJ whole genome shotgun (WGS) entry which is preliminary data.</text>
</comment>
<dbReference type="Proteomes" id="UP000267145">
    <property type="component" value="Unassembled WGS sequence"/>
</dbReference>
<sequence length="448" mass="50022">MPVHVRQSTRTALPGSSIWNTTPETTFRSNVVALERQTNAVPLDCQHFPVSSWDPISEKSASYQLALSQEQQLADDFSFIAAVGEGAQSVAAATVQESTHLSLGSSGPSLRFTIASVDAIDEAAQRFLNGIFKILSTVTTSNQGTVLQNIFGQIAGYHSQRLLNRLRSVRWTKPTYLARTHKKPLFADFENLKHRAQLLYARSERSQRVSIEAHLASLASVLEAFEVAPEGGPAAEAQQRLNLICACFDFCVSQEVAEFLHRLQKVRATSQIQACLKTLHQVEKIAAYYRISKTLTDYALDFSGLFGDVELIFLTPYEATPIEVAYQPWAASTHVHAEVMLSVHHDLSSATHAFMTRPRCMGASKYLCYLCYLFLRRHGSYFPSSTHGACYDQWTIPDLAEYPHEMRQMYQGIVDGMNHDVVEAIKGATRRPEPMTSRENLINAYHAT</sequence>
<protein>
    <submittedName>
        <fullName evidence="1">Uncharacterized protein</fullName>
    </submittedName>
</protein>
<dbReference type="RefSeq" id="XP_028497819.1">
    <property type="nucleotide sequence ID" value="XM_028636057.1"/>
</dbReference>
<dbReference type="Pfam" id="PF14441">
    <property type="entry name" value="OTT_1508_deam"/>
    <property type="match status" value="1"/>
</dbReference>
<dbReference type="GeneID" id="39605527"/>
<accession>A0A3M9YHX8</accession>
<proteinExistence type="predicted"/>
<keyword evidence="2" id="KW-1185">Reference proteome</keyword>
<dbReference type="InterPro" id="IPR027796">
    <property type="entry name" value="OTT_1508_deam-like"/>
</dbReference>
<name>A0A3M9YHX8_9PEZI</name>
<organism evidence="1 2">
    <name type="scientific">Verticillium nonalfalfae</name>
    <dbReference type="NCBI Taxonomy" id="1051616"/>
    <lineage>
        <taxon>Eukaryota</taxon>
        <taxon>Fungi</taxon>
        <taxon>Dikarya</taxon>
        <taxon>Ascomycota</taxon>
        <taxon>Pezizomycotina</taxon>
        <taxon>Sordariomycetes</taxon>
        <taxon>Hypocreomycetidae</taxon>
        <taxon>Glomerellales</taxon>
        <taxon>Plectosphaerellaceae</taxon>
        <taxon>Verticillium</taxon>
    </lineage>
</organism>
<dbReference type="AlphaFoldDB" id="A0A3M9YHX8"/>
<evidence type="ECO:0000313" key="2">
    <source>
        <dbReference type="Proteomes" id="UP000267145"/>
    </source>
</evidence>